<dbReference type="RefSeq" id="WP_141295900.1">
    <property type="nucleotide sequence ID" value="NZ_BJCD01000067.1"/>
</dbReference>
<dbReference type="PANTHER" id="PTHR45783">
    <property type="entry name" value="KINESIN LIGHT CHAIN"/>
    <property type="match status" value="1"/>
</dbReference>
<name>A0A4P5ZI66_PLAAG</name>
<dbReference type="SMART" id="SM00028">
    <property type="entry name" value="TPR"/>
    <property type="match status" value="13"/>
</dbReference>
<gene>
    <name evidence="13" type="ORF">PA905_42670</name>
</gene>
<protein>
    <submittedName>
        <fullName evidence="13">Tetratricopeptide TPR_2</fullName>
    </submittedName>
</protein>
<evidence type="ECO:0000256" key="1">
    <source>
        <dbReference type="ARBA" id="ARBA00004245"/>
    </source>
</evidence>
<dbReference type="GO" id="GO:0019894">
    <property type="term" value="F:kinesin binding"/>
    <property type="evidence" value="ECO:0007669"/>
    <property type="project" value="TreeGrafter"/>
</dbReference>
<evidence type="ECO:0000256" key="3">
    <source>
        <dbReference type="ARBA" id="ARBA00022490"/>
    </source>
</evidence>
<evidence type="ECO:0000256" key="8">
    <source>
        <dbReference type="ARBA" id="ARBA00023175"/>
    </source>
</evidence>
<dbReference type="SUPFAM" id="SSF48452">
    <property type="entry name" value="TPR-like"/>
    <property type="match status" value="4"/>
</dbReference>
<evidence type="ECO:0000313" key="13">
    <source>
        <dbReference type="EMBL" id="GDZ95836.1"/>
    </source>
</evidence>
<dbReference type="InterPro" id="IPR024983">
    <property type="entry name" value="CHAT_dom"/>
</dbReference>
<dbReference type="Pfam" id="PF13424">
    <property type="entry name" value="TPR_12"/>
    <property type="match status" value="5"/>
</dbReference>
<comment type="similarity">
    <text evidence="2">Belongs to the kinesin light chain family.</text>
</comment>
<dbReference type="GO" id="GO:0005737">
    <property type="term" value="C:cytoplasm"/>
    <property type="evidence" value="ECO:0007669"/>
    <property type="project" value="TreeGrafter"/>
</dbReference>
<comment type="caution">
    <text evidence="13">The sequence shown here is derived from an EMBL/GenBank/DDBJ whole genome shotgun (WGS) entry which is preliminary data.</text>
</comment>
<dbReference type="PRINTS" id="PR00381">
    <property type="entry name" value="KINESINLIGHT"/>
</dbReference>
<dbReference type="GO" id="GO:0005871">
    <property type="term" value="C:kinesin complex"/>
    <property type="evidence" value="ECO:0007669"/>
    <property type="project" value="InterPro"/>
</dbReference>
<dbReference type="InterPro" id="IPR019734">
    <property type="entry name" value="TPR_rpt"/>
</dbReference>
<keyword evidence="9" id="KW-0206">Cytoskeleton</keyword>
<keyword evidence="6 10" id="KW-0802">TPR repeat</keyword>
<evidence type="ECO:0000259" key="12">
    <source>
        <dbReference type="Pfam" id="PF12770"/>
    </source>
</evidence>
<reference evidence="14" key="1">
    <citation type="submission" date="2019-02" db="EMBL/GenBank/DDBJ databases">
        <title>Draft genome sequence of Planktothrix agardhii NIES-905.</title>
        <authorList>
            <person name="Yamaguchi H."/>
            <person name="Suzuki S."/>
            <person name="Kawachi M."/>
        </authorList>
    </citation>
    <scope>NUCLEOTIDE SEQUENCE [LARGE SCALE GENOMIC DNA]</scope>
    <source>
        <strain evidence="14">CCAP 1459/11A</strain>
    </source>
</reference>
<proteinExistence type="inferred from homology"/>
<evidence type="ECO:0000256" key="6">
    <source>
        <dbReference type="ARBA" id="ARBA00022803"/>
    </source>
</evidence>
<dbReference type="EMBL" id="BJCD01000067">
    <property type="protein sequence ID" value="GDZ95836.1"/>
    <property type="molecule type" value="Genomic_DNA"/>
</dbReference>
<dbReference type="PROSITE" id="PS50005">
    <property type="entry name" value="TPR"/>
    <property type="match status" value="2"/>
</dbReference>
<dbReference type="Pfam" id="PF13374">
    <property type="entry name" value="TPR_10"/>
    <property type="match status" value="1"/>
</dbReference>
<evidence type="ECO:0000256" key="5">
    <source>
        <dbReference type="ARBA" id="ARBA00022737"/>
    </source>
</evidence>
<evidence type="ECO:0000256" key="9">
    <source>
        <dbReference type="ARBA" id="ARBA00023212"/>
    </source>
</evidence>
<evidence type="ECO:0000256" key="11">
    <source>
        <dbReference type="SAM" id="MobiDB-lite"/>
    </source>
</evidence>
<dbReference type="InterPro" id="IPR002151">
    <property type="entry name" value="Kinesin_light"/>
</dbReference>
<evidence type="ECO:0000256" key="10">
    <source>
        <dbReference type="PROSITE-ProRule" id="PRU00339"/>
    </source>
</evidence>
<evidence type="ECO:0000256" key="4">
    <source>
        <dbReference type="ARBA" id="ARBA00022701"/>
    </source>
</evidence>
<evidence type="ECO:0000256" key="2">
    <source>
        <dbReference type="ARBA" id="ARBA00009622"/>
    </source>
</evidence>
<dbReference type="GO" id="GO:0007018">
    <property type="term" value="P:microtubule-based movement"/>
    <property type="evidence" value="ECO:0007669"/>
    <property type="project" value="TreeGrafter"/>
</dbReference>
<feature type="repeat" description="TPR" evidence="10">
    <location>
        <begin position="537"/>
        <end position="570"/>
    </location>
</feature>
<feature type="domain" description="CHAT" evidence="12">
    <location>
        <begin position="919"/>
        <end position="1088"/>
    </location>
</feature>
<organism evidence="13 14">
    <name type="scientific">Planktothrix agardhii CCAP 1459/11A</name>
    <dbReference type="NCBI Taxonomy" id="282420"/>
    <lineage>
        <taxon>Bacteria</taxon>
        <taxon>Bacillati</taxon>
        <taxon>Cyanobacteriota</taxon>
        <taxon>Cyanophyceae</taxon>
        <taxon>Oscillatoriophycideae</taxon>
        <taxon>Oscillatoriales</taxon>
        <taxon>Microcoleaceae</taxon>
        <taxon>Planktothrix</taxon>
    </lineage>
</organism>
<evidence type="ECO:0000256" key="7">
    <source>
        <dbReference type="ARBA" id="ARBA00023054"/>
    </source>
</evidence>
<accession>A0A4P5ZI66</accession>
<dbReference type="InterPro" id="IPR011990">
    <property type="entry name" value="TPR-like_helical_dom_sf"/>
</dbReference>
<dbReference type="PANTHER" id="PTHR45783:SF3">
    <property type="entry name" value="KINESIN LIGHT CHAIN"/>
    <property type="match status" value="1"/>
</dbReference>
<keyword evidence="5" id="KW-0677">Repeat</keyword>
<keyword evidence="7" id="KW-0175">Coiled coil</keyword>
<keyword evidence="8" id="KW-0505">Motor protein</keyword>
<comment type="subcellular location">
    <subcellularLocation>
        <location evidence="1">Cytoplasm</location>
        <location evidence="1">Cytoskeleton</location>
    </subcellularLocation>
</comment>
<dbReference type="GO" id="GO:0005874">
    <property type="term" value="C:microtubule"/>
    <property type="evidence" value="ECO:0007669"/>
    <property type="project" value="UniProtKB-KW"/>
</dbReference>
<feature type="repeat" description="TPR" evidence="10">
    <location>
        <begin position="201"/>
        <end position="234"/>
    </location>
</feature>
<dbReference type="Pfam" id="PF12770">
    <property type="entry name" value="CHAT"/>
    <property type="match status" value="2"/>
</dbReference>
<dbReference type="Proteomes" id="UP000299794">
    <property type="component" value="Unassembled WGS sequence"/>
</dbReference>
<keyword evidence="3" id="KW-0963">Cytoplasm</keyword>
<sequence length="1338" mass="149920">MDEQRSYNYLNLIQKLLTCESGKEPEILRNHADLVDEGLVQIMTLYAEIKEEVEKENAGWLRQMAEQIGELLTQWEELSQQAFNLYQQGAFTEGIAVAEQVLELARYLWGTNHLKVATSCDNLALIYYSQGRYTEAEPLLLEAVAIVRQALSPDHPDLAQHLNSLALLYYSQGRYGEAEPLYLEAVAIDRQALSPDHPDLATNLNNLALLYYSQGRYGEAEPLYLEAVAIDRQALSPDHPNLARDLNNLAGLYYSQGRYGEAEPLYLEAVAIVRQVLSPNHPNLAQHLNNLALLYYSQGRYGEAEPLCLEVVAIDRQALSLNHPNLAQHLNNLAGLYYSQGRYTEAEPLCLEAVAIDRQVLSPNHPNLAQHLNSLAELYKSQGRYGEAEPLYLEAVAIDRQVLSPNHPNLAQHLNSLAELYKSQGRYGEAEPLYLETVAIDRQALSPDHPDLATNLNNLAGLYYSQGRYTEAEPLLLEAVAIIRQALSPNHPSLATGLNNLAELYRNQGRYGEAEPLYLEAVAIVRQALSPDHPNLAQPLNNLAELYKSQGRYGEAEPLYLEAVAIDRQALSPNHPNLATHLNNLATFLVATERPGGAFLLMQEALKIEDYNIRQRFGSGSERDRLNYLKAIRHNFEAFLSLVCQYFPQQPQAVQAAFDLVLRRKCLTASAQAAQNLALASGRYPHLLPQVQELRKITDKIISLTISLASQFEQRDDILEQIGTLQKQADEINRLLAREIPEVQLQNALPDRQAVALELPLGSTLLEFVHFRVYDFTAPEQEHWKPARYLAFILPAQQPEQVAMVDLGDAAEIDRLIRLFRAGVSLPPDNFSPPQENAIGRLDFGDEEEVVVRSSSTFVSHGQGLRRLLLDRVFQVLDDLSPDPSPARRGEFDLSPNPSPARRGEKDVTPIPSQGRGAGGVRSLIIAPDSNLNLLPFQLLAQENGRLLIEDYSISYLSVGREILRKTIVSHAIPSAPLIMADPNFDYPQPFPEVEDNIVENTSQNCNIELNTNEPETLLQTLSGCQRVLGTRFLGETVAKLLKVEPYLENEARESYLHRHKSPKILLFATHGLFVGQKQEQNYHHLIQDLLTCPEGEKINLLKNYRDLWNKDLLALMRLIADLYKENNRQNLADFLNYWATVIENEVKPSSENQFSNVEDPMLRSVLALTGTNTVLRGQPLSEEYGKGLVFALDVAALDLWATEISILSACQTGLGDLASGEGVFGLRRAFAIAGSKTLLMSLWSVPDKATALLMQLFFDKIDTGWGRLQALEFAQDYIKNATISKLQTTELGQTVLKELYPKNDYPEPDYQPLNHPYFWGAWVCQGETAPLSSPLMN</sequence>
<dbReference type="Gene3D" id="1.25.40.10">
    <property type="entry name" value="Tetratricopeptide repeat domain"/>
    <property type="match status" value="3"/>
</dbReference>
<evidence type="ECO:0000313" key="14">
    <source>
        <dbReference type="Proteomes" id="UP000299794"/>
    </source>
</evidence>
<feature type="region of interest" description="Disordered" evidence="11">
    <location>
        <begin position="881"/>
        <end position="916"/>
    </location>
</feature>
<keyword evidence="4" id="KW-0493">Microtubule</keyword>
<feature type="domain" description="CHAT" evidence="12">
    <location>
        <begin position="1159"/>
        <end position="1327"/>
    </location>
</feature>